<protein>
    <submittedName>
        <fullName evidence="1">11976_t:CDS:1</fullName>
    </submittedName>
</protein>
<keyword evidence="2" id="KW-1185">Reference proteome</keyword>
<organism evidence="1 2">
    <name type="scientific">Ambispora leptoticha</name>
    <dbReference type="NCBI Taxonomy" id="144679"/>
    <lineage>
        <taxon>Eukaryota</taxon>
        <taxon>Fungi</taxon>
        <taxon>Fungi incertae sedis</taxon>
        <taxon>Mucoromycota</taxon>
        <taxon>Glomeromycotina</taxon>
        <taxon>Glomeromycetes</taxon>
        <taxon>Archaeosporales</taxon>
        <taxon>Ambisporaceae</taxon>
        <taxon>Ambispora</taxon>
    </lineage>
</organism>
<feature type="non-terminal residue" evidence="1">
    <location>
        <position position="85"/>
    </location>
</feature>
<dbReference type="Proteomes" id="UP000789508">
    <property type="component" value="Unassembled WGS sequence"/>
</dbReference>
<sequence length="85" mass="10128">EYRTKTRASLIPENTKQSWYETAAKHFPYFDHCAGYWPFEEALRQRRTAKKEDSACCQEEKAKMKGQVIQKKIQYSENLPDEDNH</sequence>
<accession>A0A9N9FK40</accession>
<name>A0A9N9FK40_9GLOM</name>
<evidence type="ECO:0000313" key="1">
    <source>
        <dbReference type="EMBL" id="CAG8538979.1"/>
    </source>
</evidence>
<dbReference type="AlphaFoldDB" id="A0A9N9FK40"/>
<proteinExistence type="predicted"/>
<gene>
    <name evidence="1" type="ORF">ALEPTO_LOCUS5312</name>
</gene>
<dbReference type="EMBL" id="CAJVPS010001461">
    <property type="protein sequence ID" value="CAG8538979.1"/>
    <property type="molecule type" value="Genomic_DNA"/>
</dbReference>
<reference evidence="1" key="1">
    <citation type="submission" date="2021-06" db="EMBL/GenBank/DDBJ databases">
        <authorList>
            <person name="Kallberg Y."/>
            <person name="Tangrot J."/>
            <person name="Rosling A."/>
        </authorList>
    </citation>
    <scope>NUCLEOTIDE SEQUENCE</scope>
    <source>
        <strain evidence="1">FL130A</strain>
    </source>
</reference>
<evidence type="ECO:0000313" key="2">
    <source>
        <dbReference type="Proteomes" id="UP000789508"/>
    </source>
</evidence>
<comment type="caution">
    <text evidence="1">The sequence shown here is derived from an EMBL/GenBank/DDBJ whole genome shotgun (WGS) entry which is preliminary data.</text>
</comment>